<keyword evidence="2" id="KW-0472">Membrane</keyword>
<reference evidence="3 4" key="1">
    <citation type="submission" date="2024-05" db="EMBL/GenBank/DDBJ databases">
        <title>Haplotype-resolved chromosome-level genome assembly of Huyou (Citrus changshanensis).</title>
        <authorList>
            <person name="Miao C."/>
            <person name="Chen W."/>
            <person name="Wu Y."/>
            <person name="Wang L."/>
            <person name="Zhao S."/>
            <person name="Grierson D."/>
            <person name="Xu C."/>
            <person name="Chen K."/>
        </authorList>
    </citation>
    <scope>NUCLEOTIDE SEQUENCE [LARGE SCALE GENOMIC DNA]</scope>
    <source>
        <strain evidence="3">01-14</strain>
        <tissue evidence="3">Leaf</tissue>
    </source>
</reference>
<evidence type="ECO:0000256" key="1">
    <source>
        <dbReference type="SAM" id="MobiDB-lite"/>
    </source>
</evidence>
<dbReference type="InterPro" id="IPR012643">
    <property type="entry name" value="Wound_ind"/>
</dbReference>
<name>A0AAP0QMV9_9ROSI</name>
<keyword evidence="4" id="KW-1185">Reference proteome</keyword>
<proteinExistence type="predicted"/>
<feature type="transmembrane region" description="Helical" evidence="2">
    <location>
        <begin position="125"/>
        <end position="148"/>
    </location>
</feature>
<gene>
    <name evidence="3" type="ORF">WN944_016522</name>
</gene>
<evidence type="ECO:0000313" key="4">
    <source>
        <dbReference type="Proteomes" id="UP001428341"/>
    </source>
</evidence>
<keyword evidence="2" id="KW-0812">Transmembrane</keyword>
<dbReference type="EMBL" id="JBCGBO010000005">
    <property type="protein sequence ID" value="KAK9201321.1"/>
    <property type="molecule type" value="Genomic_DNA"/>
</dbReference>
<feature type="transmembrane region" description="Helical" evidence="2">
    <location>
        <begin position="98"/>
        <end position="118"/>
    </location>
</feature>
<accession>A0AAP0QMV9</accession>
<protein>
    <submittedName>
        <fullName evidence="3">Uncharacterized protein</fullName>
    </submittedName>
</protein>
<dbReference type="Proteomes" id="UP001428341">
    <property type="component" value="Unassembled WGS sequence"/>
</dbReference>
<feature type="compositionally biased region" description="Basic and acidic residues" evidence="1">
    <location>
        <begin position="20"/>
        <end position="40"/>
    </location>
</feature>
<organism evidence="3 4">
    <name type="scientific">Citrus x changshan-huyou</name>
    <dbReference type="NCBI Taxonomy" id="2935761"/>
    <lineage>
        <taxon>Eukaryota</taxon>
        <taxon>Viridiplantae</taxon>
        <taxon>Streptophyta</taxon>
        <taxon>Embryophyta</taxon>
        <taxon>Tracheophyta</taxon>
        <taxon>Spermatophyta</taxon>
        <taxon>Magnoliopsida</taxon>
        <taxon>eudicotyledons</taxon>
        <taxon>Gunneridae</taxon>
        <taxon>Pentapetalae</taxon>
        <taxon>rosids</taxon>
        <taxon>malvids</taxon>
        <taxon>Sapindales</taxon>
        <taxon>Rutaceae</taxon>
        <taxon>Aurantioideae</taxon>
        <taxon>Citrus</taxon>
    </lineage>
</organism>
<evidence type="ECO:0000256" key="2">
    <source>
        <dbReference type="SAM" id="Phobius"/>
    </source>
</evidence>
<dbReference type="PANTHER" id="PTHR36760">
    <property type="entry name" value="ACIDIC LEUCINE-RICH NUCLEAR PHOSPHOPROTEIN 32 FAMILY B PROTEIN"/>
    <property type="match status" value="1"/>
</dbReference>
<comment type="caution">
    <text evidence="3">The sequence shown here is derived from an EMBL/GenBank/DDBJ whole genome shotgun (WGS) entry which is preliminary data.</text>
</comment>
<keyword evidence="2" id="KW-1133">Transmembrane helix</keyword>
<dbReference type="PANTHER" id="PTHR36760:SF1">
    <property type="entry name" value="ACIDIC LEUCINE-RICH NUCLEAR PHOSPHOPROTEIN 32 FAMILY B PROTEIN"/>
    <property type="match status" value="1"/>
</dbReference>
<dbReference type="Pfam" id="PF08186">
    <property type="entry name" value="Wound_ind"/>
    <property type="match status" value="1"/>
</dbReference>
<sequence>MIYDVNSPLFRSFLSQKGGASDKRKMEEQRPKEQRPKTNENKPVMTDGLCLDLDVSCGTKNVCYFSISTMELWCEHLMIYQENTNKKAKFSSLLLSDLLLFCSFIISHPLYFSYFIFFSPYIIKILSFLSPLFITTSLLLLALLTTFVRDTELCENSKVSFLLSAYRNAVEKLRSNSDDSTTDEQSLNLEDLEAYKIVFDTSSIIEVGEISVGVSEETNGLSSSNSEAAPVDKHLCRESLVEIITLAEIMKAESDRQQSSSQLIAEEKSLGGFLEEEDHDVFVDVSCEKGEKEEVKPSSVGLHNNNNNNDKAEETKVDLFMSSGSKALENKVRLNSQRVLLLGGGDHLWSDENDGGEFTHSPSFGSSLGSFGSMRKEKEWRRTLACKLFEERHNNVDQGSCEGMDMLWETYEADHESTKQQQRQQLLAKSKTKKGKKWRSKYDDDEEEDEEEIDDGQLCCLQALKFSAGKMNLGMGRPNLVKISKAFKGIGWLHNVTKHGKKIYH</sequence>
<evidence type="ECO:0000313" key="3">
    <source>
        <dbReference type="EMBL" id="KAK9201321.1"/>
    </source>
</evidence>
<feature type="region of interest" description="Disordered" evidence="1">
    <location>
        <begin position="16"/>
        <end position="41"/>
    </location>
</feature>
<dbReference type="AlphaFoldDB" id="A0AAP0QMV9"/>